<dbReference type="PANTHER" id="PTHR10644">
    <property type="entry name" value="DNA REPAIR/RNA PROCESSING CPSF FAMILY"/>
    <property type="match status" value="1"/>
</dbReference>
<dbReference type="SUPFAM" id="SSF82171">
    <property type="entry name" value="DPP6 N-terminal domain-like"/>
    <property type="match status" value="1"/>
</dbReference>
<sequence length="1330" mass="147874">MAFQTNVFRGGEWVTETVDLQSLLKANSGAKGPKRPRLLKPPQCGILTGTVLESPLINTILPVRLRSTRHNDVAFIGNRSVRILELPEDGHLVEIASKQDFGSRIRNACVIGSFQITANHDDKSSIPLGVPTQEGGLPPSSFSPPPTTLGLTSSQLPPQLLVVVLECGTCVFLYLHQTTDSSFEFVTLHATKPKPRFLYTGFHLAVDPSSRYMALASHQDHFAVYELESLENLNRDHNSNRPLNPIRSYRPRTVQGVVHKITFLHPRPGDDRHIILLLIIVKNSKSRMVIYEWELGDNLKVVFGEEKHGYRMPVENQMPTVLIPLTVRSAFMAISQDQIAVCTQGLHGPPVFESFELQPPLPTEIHFGRAPPLWTAWARPLRLPGFFHHHDIIYLAREDGVVMFIEFDEDGTMLKSYKLETFDCNISSAFACVYDQYVDSLLFGGDTGPGAVWRVPPRDTLQLLGTLPTMAPTVDFVTTDEFSTWNQRISTRGNKTMSLQEHTPKRRHRIFAASGRGKKGAIAEIRFGLGAEIDLEFEFGPGIKQTWLFPSQLHDGLGGFDLLVSMPNSSSVLHFPEDFSEVSELDPSAVPYELSCSTLAFNYSDNHLVHITQHSVLLLAQNKSARFYFDQILPNHSDSAVADACILDNRVACSTYTDSKYAIHTFEIDLAEFSLPHLRTFDVDGEVTCLITTCDSVVAGIWKDGKPFLATYAHSTPSVVQMIDLLDLLPSGLISGLQKENHTEMEPIASIVCADNTFLLGTRSGEVLTLAYVANDFVIDVQKFGMTTAYITSSRAHYAKSIDPTVFVCCDTNLVMMQPTPSYSSSPGSTPCPVNFQPFQVWPVDNNNLAAPAPPVDFGVAADLPSDGCNFTKILMVSGSKLLLARLHHKPGAVHRQIPIEGRPTRLIYSPTLQCLVSAVTKDDRPTLMFIDPDTGEDIGRPTDKTGNRVDHIGGLGKLGDSIFGLTEWRFRRERGVWDFLLVATRAGRLVVLSTEKGEPRNGGLRPIRYWTTFLHKEPGLPIYSVVGHDDGLVYCAGNTIHWYVLNTETKRLNRLKSFDLSCPVTSLQVVNGEVLALTIRDSLVTVEHSLEESGPTGLSHADPKPRTAVHMIEVAGTQPEETLGGITLVSDQEGGVGGLWVPWQTPQKDCEPVFEAELPSSIRRFRLGRTRPTWGNALHTPRYGRLVSTVDDSDILGISLDGSMYHFTLLNMDIWRVLRLIQNIALTSPDLYPFTYQRVADMAEFDPEPKAEKGLEMQVDGDMLKRCLDQRALQGLLSHPCHAARFMELLDQLEEGKHTAQLSSAGSSKMEDYVLLTYEIIEYFLQRPF</sequence>
<reference evidence="2" key="2">
    <citation type="submission" date="2023-06" db="EMBL/GenBank/DDBJ databases">
        <authorList>
            <consortium name="Lawrence Berkeley National Laboratory"/>
            <person name="Haridas S."/>
            <person name="Hensen N."/>
            <person name="Bonometti L."/>
            <person name="Westerberg I."/>
            <person name="Brannstrom I.O."/>
            <person name="Guillou S."/>
            <person name="Cros-Aarteil S."/>
            <person name="Calhoun S."/>
            <person name="Kuo A."/>
            <person name="Mondo S."/>
            <person name="Pangilinan J."/>
            <person name="Riley R."/>
            <person name="Labutti K."/>
            <person name="Andreopoulos B."/>
            <person name="Lipzen A."/>
            <person name="Chen C."/>
            <person name="Yanf M."/>
            <person name="Daum C."/>
            <person name="Ng V."/>
            <person name="Clum A."/>
            <person name="Steindorff A."/>
            <person name="Ohm R."/>
            <person name="Martin F."/>
            <person name="Silar P."/>
            <person name="Natvig D."/>
            <person name="Lalanne C."/>
            <person name="Gautier V."/>
            <person name="Ament-Velasquez S.L."/>
            <person name="Kruys A."/>
            <person name="Hutchinson M.I."/>
            <person name="Powell A.J."/>
            <person name="Barry K."/>
            <person name="Miller A.N."/>
            <person name="Grigoriev I.V."/>
            <person name="Debuchy R."/>
            <person name="Gladieux P."/>
            <person name="Thoren M.H."/>
            <person name="Johannesson H."/>
        </authorList>
    </citation>
    <scope>NUCLEOTIDE SEQUENCE</scope>
    <source>
        <strain evidence="2">CBS 118394</strain>
    </source>
</reference>
<dbReference type="Gene3D" id="2.130.10.10">
    <property type="entry name" value="YVTN repeat-like/Quinoprotein amine dehydrogenase"/>
    <property type="match status" value="2"/>
</dbReference>
<dbReference type="Proteomes" id="UP001283341">
    <property type="component" value="Unassembled WGS sequence"/>
</dbReference>
<organism evidence="2 3">
    <name type="scientific">Apodospora peruviana</name>
    <dbReference type="NCBI Taxonomy" id="516989"/>
    <lineage>
        <taxon>Eukaryota</taxon>
        <taxon>Fungi</taxon>
        <taxon>Dikarya</taxon>
        <taxon>Ascomycota</taxon>
        <taxon>Pezizomycotina</taxon>
        <taxon>Sordariomycetes</taxon>
        <taxon>Sordariomycetidae</taxon>
        <taxon>Sordariales</taxon>
        <taxon>Lasiosphaeriaceae</taxon>
        <taxon>Apodospora</taxon>
    </lineage>
</organism>
<proteinExistence type="predicted"/>
<name>A0AAE0M4F2_9PEZI</name>
<dbReference type="InterPro" id="IPR015943">
    <property type="entry name" value="WD40/YVTN_repeat-like_dom_sf"/>
</dbReference>
<dbReference type="InterPro" id="IPR050358">
    <property type="entry name" value="RSE1/DDB1/CFT1"/>
</dbReference>
<accession>A0AAE0M4F2</accession>
<gene>
    <name evidence="2" type="ORF">B0H66DRAFT_233940</name>
</gene>
<feature type="domain" description="RSE1/DDB1/CPSF1 first beta-propeller" evidence="1">
    <location>
        <begin position="57"/>
        <end position="455"/>
    </location>
</feature>
<keyword evidence="3" id="KW-1185">Reference proteome</keyword>
<evidence type="ECO:0000313" key="3">
    <source>
        <dbReference type="Proteomes" id="UP001283341"/>
    </source>
</evidence>
<evidence type="ECO:0000259" key="1">
    <source>
        <dbReference type="Pfam" id="PF10433"/>
    </source>
</evidence>
<reference evidence="2" key="1">
    <citation type="journal article" date="2023" name="Mol. Phylogenet. Evol.">
        <title>Genome-scale phylogeny and comparative genomics of the fungal order Sordariales.</title>
        <authorList>
            <person name="Hensen N."/>
            <person name="Bonometti L."/>
            <person name="Westerberg I."/>
            <person name="Brannstrom I.O."/>
            <person name="Guillou S."/>
            <person name="Cros-Aarteil S."/>
            <person name="Calhoun S."/>
            <person name="Haridas S."/>
            <person name="Kuo A."/>
            <person name="Mondo S."/>
            <person name="Pangilinan J."/>
            <person name="Riley R."/>
            <person name="LaButti K."/>
            <person name="Andreopoulos B."/>
            <person name="Lipzen A."/>
            <person name="Chen C."/>
            <person name="Yan M."/>
            <person name="Daum C."/>
            <person name="Ng V."/>
            <person name="Clum A."/>
            <person name="Steindorff A."/>
            <person name="Ohm R.A."/>
            <person name="Martin F."/>
            <person name="Silar P."/>
            <person name="Natvig D.O."/>
            <person name="Lalanne C."/>
            <person name="Gautier V."/>
            <person name="Ament-Velasquez S.L."/>
            <person name="Kruys A."/>
            <person name="Hutchinson M.I."/>
            <person name="Powell A.J."/>
            <person name="Barry K."/>
            <person name="Miller A.N."/>
            <person name="Grigoriev I.V."/>
            <person name="Debuchy R."/>
            <person name="Gladieux P."/>
            <person name="Hiltunen Thoren M."/>
            <person name="Johannesson H."/>
        </authorList>
    </citation>
    <scope>NUCLEOTIDE SEQUENCE</scope>
    <source>
        <strain evidence="2">CBS 118394</strain>
    </source>
</reference>
<evidence type="ECO:0000313" key="2">
    <source>
        <dbReference type="EMBL" id="KAK3318348.1"/>
    </source>
</evidence>
<comment type="caution">
    <text evidence="2">The sequence shown here is derived from an EMBL/GenBank/DDBJ whole genome shotgun (WGS) entry which is preliminary data.</text>
</comment>
<dbReference type="InterPro" id="IPR018846">
    <property type="entry name" value="Beta-prop_RSE1/DDB1/CPSF1_1st"/>
</dbReference>
<protein>
    <submittedName>
        <fullName evidence="2">Mono-functional DNA-alkylating methyl methanesulfonate N-term-domain-containing protein</fullName>
    </submittedName>
</protein>
<dbReference type="Pfam" id="PF10433">
    <property type="entry name" value="Beta-prop_RSE1_1st"/>
    <property type="match status" value="1"/>
</dbReference>
<dbReference type="EMBL" id="JAUEDM010000004">
    <property type="protein sequence ID" value="KAK3318348.1"/>
    <property type="molecule type" value="Genomic_DNA"/>
</dbReference>